<evidence type="ECO:0000313" key="2">
    <source>
        <dbReference type="EMBL" id="MBB4490619.1"/>
    </source>
</evidence>
<dbReference type="EMBL" id="JACIHP010000002">
    <property type="protein sequence ID" value="MBB4490619.1"/>
    <property type="molecule type" value="Genomic_DNA"/>
</dbReference>
<evidence type="ECO:0000256" key="1">
    <source>
        <dbReference type="SAM" id="MobiDB-lite"/>
    </source>
</evidence>
<name>A0ABR6J6Q9_AGRRD</name>
<reference evidence="2 3" key="1">
    <citation type="submission" date="2020-08" db="EMBL/GenBank/DDBJ databases">
        <title>Genomic Encyclopedia of Type Strains, Phase IV (KMG-V): Genome sequencing to study the core and pangenomes of soil and plant-associated prokaryotes.</title>
        <authorList>
            <person name="Whitman W."/>
        </authorList>
    </citation>
    <scope>NUCLEOTIDE SEQUENCE [LARGE SCALE GENOMIC DNA]</scope>
    <source>
        <strain evidence="2 3">SEMIA 461</strain>
    </source>
</reference>
<feature type="region of interest" description="Disordered" evidence="1">
    <location>
        <begin position="1"/>
        <end position="31"/>
    </location>
</feature>
<gene>
    <name evidence="2" type="ORF">GGE40_002450</name>
</gene>
<protein>
    <submittedName>
        <fullName evidence="2">Uncharacterized protein</fullName>
    </submittedName>
</protein>
<dbReference type="Proteomes" id="UP000534590">
    <property type="component" value="Unassembled WGS sequence"/>
</dbReference>
<feature type="compositionally biased region" description="Polar residues" evidence="1">
    <location>
        <begin position="143"/>
        <end position="156"/>
    </location>
</feature>
<keyword evidence="3" id="KW-1185">Reference proteome</keyword>
<comment type="caution">
    <text evidence="2">The sequence shown here is derived from an EMBL/GenBank/DDBJ whole genome shotgun (WGS) entry which is preliminary data.</text>
</comment>
<feature type="region of interest" description="Disordered" evidence="1">
    <location>
        <begin position="128"/>
        <end position="181"/>
    </location>
</feature>
<proteinExistence type="predicted"/>
<accession>A0ABR6J6Q9</accession>
<evidence type="ECO:0000313" key="3">
    <source>
        <dbReference type="Proteomes" id="UP000534590"/>
    </source>
</evidence>
<dbReference type="RefSeq" id="WP_135522115.1">
    <property type="nucleotide sequence ID" value="NZ_JACIGN010000007.1"/>
</dbReference>
<sequence length="321" mass="35613">MESLNTAANVVGTMGHDAAPTSPPVSGSDRTVVTSQVRLETPDPDEAVTEVQQGSLQRTKDESIKLWEMADYYRADVKAGRRRKTRRKPRIPDTILDAIRNKELDINRAISMLGVSRAHLHTALKRTAPSDENANSGLALHSPQANETPSSMTSNEIPKGSNKMKAVQTSNGSDLRGRRGPEAEKIVREAVANYYQEHNELPTRNYLKMHHQIGHVTAAKYWPKLEDLGITTSKMTVSTASHEAVCDGQSTPDPELVRMVSELVFGDELVAGTYLDERGDVLCDHVEHGDSGYRLYIRAWRKREADVARIITLAHELRTAL</sequence>
<organism evidence="2 3">
    <name type="scientific">Agrobacterium radiobacter</name>
    <dbReference type="NCBI Taxonomy" id="362"/>
    <lineage>
        <taxon>Bacteria</taxon>
        <taxon>Pseudomonadati</taxon>
        <taxon>Pseudomonadota</taxon>
        <taxon>Alphaproteobacteria</taxon>
        <taxon>Hyphomicrobiales</taxon>
        <taxon>Rhizobiaceae</taxon>
        <taxon>Rhizobium/Agrobacterium group</taxon>
        <taxon>Agrobacterium</taxon>
        <taxon>Agrobacterium tumefaciens complex</taxon>
    </lineage>
</organism>